<accession>A0A844HF18</accession>
<protein>
    <submittedName>
        <fullName evidence="1">Flagellar biosynthesis regulator FlhF</fullName>
    </submittedName>
</protein>
<dbReference type="Proteomes" id="UP000449846">
    <property type="component" value="Unassembled WGS sequence"/>
</dbReference>
<keyword evidence="1" id="KW-0282">Flagellum</keyword>
<keyword evidence="1" id="KW-0969">Cilium</keyword>
<evidence type="ECO:0000313" key="2">
    <source>
        <dbReference type="Proteomes" id="UP000449846"/>
    </source>
</evidence>
<dbReference type="EMBL" id="WMIG01000001">
    <property type="protein sequence ID" value="MTH58080.1"/>
    <property type="molecule type" value="Genomic_DNA"/>
</dbReference>
<sequence>MLHAIKPVSGKAYSNPVTKGARDVEYDVLSQVTRLLMQAPRQCHDVETIRAVARNNELWTVFASALVDPANLLEGEVKSGLLSLARYALKHGQLVLAGKGATDVLIDINMSVMKGLRGAGAA</sequence>
<name>A0A844HF18_9RHOB</name>
<keyword evidence="2" id="KW-1185">Reference proteome</keyword>
<dbReference type="GO" id="GO:0044781">
    <property type="term" value="P:bacterial-type flagellum organization"/>
    <property type="evidence" value="ECO:0007669"/>
    <property type="project" value="InterPro"/>
</dbReference>
<evidence type="ECO:0000313" key="1">
    <source>
        <dbReference type="EMBL" id="MTH58080.1"/>
    </source>
</evidence>
<comment type="caution">
    <text evidence="1">The sequence shown here is derived from an EMBL/GenBank/DDBJ whole genome shotgun (WGS) entry which is preliminary data.</text>
</comment>
<dbReference type="OrthoDB" id="9808944at2"/>
<reference evidence="1 2" key="1">
    <citation type="submission" date="2019-11" db="EMBL/GenBank/DDBJ databases">
        <authorList>
            <person name="Dong K."/>
        </authorList>
    </citation>
    <scope>NUCLEOTIDE SEQUENCE [LARGE SCALE GENOMIC DNA]</scope>
    <source>
        <strain evidence="1 2">NBRC 112902</strain>
    </source>
</reference>
<dbReference type="AlphaFoldDB" id="A0A844HF18"/>
<organism evidence="1 2">
    <name type="scientific">Paracoccus litorisediminis</name>
    <dbReference type="NCBI Taxonomy" id="2006130"/>
    <lineage>
        <taxon>Bacteria</taxon>
        <taxon>Pseudomonadati</taxon>
        <taxon>Pseudomonadota</taxon>
        <taxon>Alphaproteobacteria</taxon>
        <taxon>Rhodobacterales</taxon>
        <taxon>Paracoccaceae</taxon>
        <taxon>Paracoccus</taxon>
    </lineage>
</organism>
<dbReference type="InterPro" id="IPR010845">
    <property type="entry name" value="FlaF"/>
</dbReference>
<dbReference type="Pfam" id="PF07309">
    <property type="entry name" value="FlaF"/>
    <property type="match status" value="1"/>
</dbReference>
<proteinExistence type="predicted"/>
<gene>
    <name evidence="1" type="ORF">GL300_02520</name>
</gene>
<dbReference type="RefSeq" id="WP_155037985.1">
    <property type="nucleotide sequence ID" value="NZ_JBHGCD010000001.1"/>
</dbReference>
<keyword evidence="1" id="KW-0966">Cell projection</keyword>